<dbReference type="OrthoDB" id="9782045at2"/>
<dbReference type="GO" id="GO:0009252">
    <property type="term" value="P:peptidoglycan biosynthetic process"/>
    <property type="evidence" value="ECO:0007669"/>
    <property type="project" value="UniProtKB-UniRule"/>
</dbReference>
<comment type="catalytic activity">
    <reaction evidence="2">
        <text>beta-D-GlcNAc-(1-&gt;4)-Mur2Ac(oyl-L-Ala-gamma-D-Glu-L-Lys-D-Ala-D-Ala)-di-trans,octa-cis-undecaprenyl diphosphate + L-glutamine + ATP + H2O = beta-D-GlcNAc-(1-&gt;4)-Mur2Ac(oyl-L-Ala-D-isoglutaminyl-L-Lys-D-Ala-D-Ala)-di-trans,octa-cis-undecaprenyl diphosphate + L-glutamate + ADP + phosphate + H(+)</text>
        <dbReference type="Rhea" id="RHEA:57928"/>
        <dbReference type="ChEBI" id="CHEBI:15377"/>
        <dbReference type="ChEBI" id="CHEBI:15378"/>
        <dbReference type="ChEBI" id="CHEBI:29985"/>
        <dbReference type="ChEBI" id="CHEBI:30616"/>
        <dbReference type="ChEBI" id="CHEBI:43474"/>
        <dbReference type="ChEBI" id="CHEBI:58359"/>
        <dbReference type="ChEBI" id="CHEBI:60033"/>
        <dbReference type="ChEBI" id="CHEBI:62233"/>
        <dbReference type="ChEBI" id="CHEBI:456216"/>
        <dbReference type="EC" id="6.3.5.13"/>
    </reaction>
</comment>
<accession>A0A2T0VJC9</accession>
<name>A0A2T0VJC9_9MICO</name>
<proteinExistence type="inferred from homology"/>
<comment type="pathway">
    <text evidence="2">Cell wall biogenesis; peptidoglycan biosynthesis.</text>
</comment>
<evidence type="ECO:0000259" key="3">
    <source>
        <dbReference type="Pfam" id="PF07685"/>
    </source>
</evidence>
<dbReference type="InterPro" id="IPR011698">
    <property type="entry name" value="GATase_3"/>
</dbReference>
<feature type="domain" description="CobB/CobQ-like glutamine amidotransferase" evidence="3">
    <location>
        <begin position="23"/>
        <end position="198"/>
    </location>
</feature>
<dbReference type="GO" id="GO:0004359">
    <property type="term" value="F:glutaminase activity"/>
    <property type="evidence" value="ECO:0007669"/>
    <property type="project" value="UniProtKB-UniRule"/>
</dbReference>
<feature type="active site" evidence="2">
    <location>
        <position position="191"/>
    </location>
</feature>
<evidence type="ECO:0000256" key="1">
    <source>
        <dbReference type="ARBA" id="ARBA00022962"/>
    </source>
</evidence>
<evidence type="ECO:0000313" key="5">
    <source>
        <dbReference type="Proteomes" id="UP000237983"/>
    </source>
</evidence>
<feature type="binding site" evidence="2">
    <location>
        <position position="128"/>
    </location>
    <ligand>
        <name>substrate</name>
    </ligand>
</feature>
<dbReference type="EC" id="3.5.1.2" evidence="2"/>
<keyword evidence="2" id="KW-0961">Cell wall biogenesis/degradation</keyword>
<dbReference type="InterPro" id="IPR043702">
    <property type="entry name" value="Lipid_II_synth_GatD"/>
</dbReference>
<dbReference type="HAMAP" id="MF_02213">
    <property type="entry name" value="Lipid_II_synth_GatD"/>
    <property type="match status" value="1"/>
</dbReference>
<comment type="subunit">
    <text evidence="2">Forms a heterodimer with MurT.</text>
</comment>
<evidence type="ECO:0000313" key="4">
    <source>
        <dbReference type="EMBL" id="PRY70317.1"/>
    </source>
</evidence>
<dbReference type="EC" id="6.3.5.13" evidence="2"/>
<reference evidence="4 5" key="1">
    <citation type="submission" date="2018-03" db="EMBL/GenBank/DDBJ databases">
        <title>Genomic Encyclopedia of Type Strains, Phase III (KMG-III): the genomes of soil and plant-associated and newly described type strains.</title>
        <authorList>
            <person name="Whitman W."/>
        </authorList>
    </citation>
    <scope>NUCLEOTIDE SEQUENCE [LARGE SCALE GENOMIC DNA]</scope>
    <source>
        <strain evidence="4 5">CGMCC 1.12484</strain>
    </source>
</reference>
<dbReference type="PROSITE" id="PS51274">
    <property type="entry name" value="GATASE_COBBQ"/>
    <property type="match status" value="1"/>
</dbReference>
<dbReference type="GO" id="GO:0140282">
    <property type="term" value="F:carbon-nitrogen ligase activity on lipid II"/>
    <property type="evidence" value="ECO:0007669"/>
    <property type="project" value="UniProtKB-UniRule"/>
</dbReference>
<comment type="caution">
    <text evidence="2">Lacks conserved residue(s) required for the propagation of feature annotation.</text>
</comment>
<keyword evidence="5" id="KW-1185">Reference proteome</keyword>
<comment type="similarity">
    <text evidence="2">Belongs to the CobB/CobQ family. GatD subfamily.</text>
</comment>
<evidence type="ECO:0000256" key="2">
    <source>
        <dbReference type="HAMAP-Rule" id="MF_02213"/>
    </source>
</evidence>
<gene>
    <name evidence="2" type="primary">gatD</name>
    <name evidence="4" type="ORF">B0I08_101447</name>
</gene>
<dbReference type="GO" id="GO:0008360">
    <property type="term" value="P:regulation of cell shape"/>
    <property type="evidence" value="ECO:0007669"/>
    <property type="project" value="UniProtKB-KW"/>
</dbReference>
<dbReference type="EMBL" id="PVTL01000001">
    <property type="protein sequence ID" value="PRY70317.1"/>
    <property type="molecule type" value="Genomic_DNA"/>
</dbReference>
<keyword evidence="2" id="KW-0436">Ligase</keyword>
<dbReference type="Pfam" id="PF07685">
    <property type="entry name" value="GATase_3"/>
    <property type="match status" value="1"/>
</dbReference>
<comment type="caution">
    <text evidence="4">The sequence shown here is derived from an EMBL/GenBank/DDBJ whole genome shotgun (WGS) entry which is preliminary data.</text>
</comment>
<keyword evidence="2" id="KW-0133">Cell shape</keyword>
<dbReference type="UniPathway" id="UPA00219"/>
<dbReference type="SUPFAM" id="SSF52317">
    <property type="entry name" value="Class I glutamine amidotransferase-like"/>
    <property type="match status" value="1"/>
</dbReference>
<keyword evidence="2" id="KW-0378">Hydrolase</keyword>
<keyword evidence="2" id="KW-0573">Peptidoglycan synthesis</keyword>
<keyword evidence="1 2" id="KW-0315">Glutamine amidotransferase</keyword>
<protein>
    <recommendedName>
        <fullName evidence="2">Lipid II isoglutaminyl synthase (glutamine-hydrolyzing) subunit GatD</fullName>
        <ecNumber evidence="2">6.3.5.13</ecNumber>
    </recommendedName>
    <alternativeName>
        <fullName evidence="2">Lipid II isoglutaminyl synthase glutaminase subunit</fullName>
        <ecNumber evidence="2">3.5.1.2</ecNumber>
    </alternativeName>
</protein>
<dbReference type="InterPro" id="IPR029062">
    <property type="entry name" value="Class_I_gatase-like"/>
</dbReference>
<dbReference type="Proteomes" id="UP000237983">
    <property type="component" value="Unassembled WGS sequence"/>
</dbReference>
<organism evidence="4 5">
    <name type="scientific">Glaciihabitans tibetensis</name>
    <dbReference type="NCBI Taxonomy" id="1266600"/>
    <lineage>
        <taxon>Bacteria</taxon>
        <taxon>Bacillati</taxon>
        <taxon>Actinomycetota</taxon>
        <taxon>Actinomycetes</taxon>
        <taxon>Micrococcales</taxon>
        <taxon>Microbacteriaceae</taxon>
        <taxon>Glaciihabitans</taxon>
    </lineage>
</organism>
<dbReference type="RefSeq" id="WP_106209355.1">
    <property type="nucleotide sequence ID" value="NZ_PVTL01000001.1"/>
</dbReference>
<comment type="catalytic activity">
    <reaction evidence="2">
        <text>L-glutamine + H2O = L-glutamate + NH4(+)</text>
        <dbReference type="Rhea" id="RHEA:15889"/>
        <dbReference type="ChEBI" id="CHEBI:15377"/>
        <dbReference type="ChEBI" id="CHEBI:28938"/>
        <dbReference type="ChEBI" id="CHEBI:29985"/>
        <dbReference type="ChEBI" id="CHEBI:58359"/>
        <dbReference type="EC" id="3.5.1.2"/>
    </reaction>
</comment>
<comment type="function">
    <text evidence="2">The lipid II isoglutaminyl synthase complex catalyzes the formation of alpha-D-isoglutamine in the cell wall lipid II stem peptide. The GatD subunit catalyzes the hydrolysis of glutamine to glutamate and ammonia. The resulting ammonia molecule is channeled to the active site of MurT.</text>
</comment>
<dbReference type="AlphaFoldDB" id="A0A2T0VJC9"/>
<sequence>MSPVLGILSVFPELFNVNGDAENAAVLAARSRWSGRSARVIRLALGEKAPESAPGMIVIGSTTDAVLPEAIAALRLLRASLAEWIAAGVPLLAVGTGWELLSDSIELPSGTVDGLGLVPGRAVAADTRVADDLVIASAFGRLTGFENHARNYELPAQTQGLGSIIYGRGNGGGVGASEGLVLGSVIGTHLHGPVLAKNPALADHLLSIALPGYDSRTVPSGRVDDFARAARNVIATRLELALETA</sequence>
<dbReference type="GO" id="GO:0071555">
    <property type="term" value="P:cell wall organization"/>
    <property type="evidence" value="ECO:0007669"/>
    <property type="project" value="UniProtKB-KW"/>
</dbReference>